<keyword evidence="2" id="KW-0479">Metal-binding</keyword>
<keyword evidence="2" id="KW-0408">Iron</keyword>
<dbReference type="InterPro" id="IPR036396">
    <property type="entry name" value="Cyt_P450_sf"/>
</dbReference>
<keyword evidence="2" id="KW-0349">Heme</keyword>
<dbReference type="Pfam" id="PF00067">
    <property type="entry name" value="p450"/>
    <property type="match status" value="2"/>
</dbReference>
<dbReference type="SUPFAM" id="SSF48264">
    <property type="entry name" value="Cytochrome P450"/>
    <property type="match status" value="1"/>
</dbReference>
<dbReference type="PRINTS" id="PR00359">
    <property type="entry name" value="BP450"/>
</dbReference>
<reference evidence="3" key="1">
    <citation type="submission" date="2024-05" db="EMBL/GenBank/DDBJ databases">
        <title>30 novel species of actinomycetes from the DSMZ collection.</title>
        <authorList>
            <person name="Nouioui I."/>
        </authorList>
    </citation>
    <scope>NUCLEOTIDE SEQUENCE</scope>
    <source>
        <strain evidence="3">DSM 40473</strain>
    </source>
</reference>
<dbReference type="PANTHER" id="PTHR46696">
    <property type="entry name" value="P450, PUTATIVE (EUROFUNG)-RELATED"/>
    <property type="match status" value="1"/>
</dbReference>
<dbReference type="Gene3D" id="1.10.630.10">
    <property type="entry name" value="Cytochrome P450"/>
    <property type="match status" value="1"/>
</dbReference>
<dbReference type="EMBL" id="JAVRFI010000042">
    <property type="protein sequence ID" value="MDT0453983.1"/>
    <property type="molecule type" value="Genomic_DNA"/>
</dbReference>
<dbReference type="Proteomes" id="UP001180531">
    <property type="component" value="Unassembled WGS sequence"/>
</dbReference>
<organism evidence="3 4">
    <name type="scientific">Streptomyces hesseae</name>
    <dbReference type="NCBI Taxonomy" id="3075519"/>
    <lineage>
        <taxon>Bacteria</taxon>
        <taxon>Bacillati</taxon>
        <taxon>Actinomycetota</taxon>
        <taxon>Actinomycetes</taxon>
        <taxon>Kitasatosporales</taxon>
        <taxon>Streptomycetaceae</taxon>
        <taxon>Streptomyces</taxon>
    </lineage>
</organism>
<dbReference type="PROSITE" id="PS00086">
    <property type="entry name" value="CYTOCHROME_P450"/>
    <property type="match status" value="1"/>
</dbReference>
<dbReference type="InterPro" id="IPR002397">
    <property type="entry name" value="Cyt_P450_B"/>
</dbReference>
<evidence type="ECO:0000313" key="4">
    <source>
        <dbReference type="Proteomes" id="UP001180531"/>
    </source>
</evidence>
<proteinExistence type="inferred from homology"/>
<dbReference type="InterPro" id="IPR017972">
    <property type="entry name" value="Cyt_P450_CS"/>
</dbReference>
<dbReference type="CDD" id="cd11029">
    <property type="entry name" value="CYP107-like"/>
    <property type="match status" value="1"/>
</dbReference>
<protein>
    <submittedName>
        <fullName evidence="3">Cytochrome P450</fullName>
    </submittedName>
</protein>
<evidence type="ECO:0000256" key="1">
    <source>
        <dbReference type="ARBA" id="ARBA00010617"/>
    </source>
</evidence>
<dbReference type="PANTHER" id="PTHR46696:SF1">
    <property type="entry name" value="CYTOCHROME P450 YJIB-RELATED"/>
    <property type="match status" value="1"/>
</dbReference>
<dbReference type="RefSeq" id="WP_311616393.1">
    <property type="nucleotide sequence ID" value="NZ_JAVRFI010000042.1"/>
</dbReference>
<keyword evidence="4" id="KW-1185">Reference proteome</keyword>
<dbReference type="InterPro" id="IPR001128">
    <property type="entry name" value="Cyt_P450"/>
</dbReference>
<keyword evidence="2" id="KW-0503">Monooxygenase</keyword>
<sequence length="414" mass="45655">MAASPLPTELFGYEYYQNPYPAFAWLRDNSPVHEFRFPVGDVRTWIATRFEDVHALLGDPRFSNDATAYASREFLDSGMVLGADTPVARILTVLDPPDHTRVRKLAMGAFTPRRVAQWREPTERIVAASLDKLAVSESPDVVDYASAIPAAVIGEILGIPMTRYNDMLHAIDRAFRPDDDKDRIQRAFEDIAEYGRELIAEKRKMLGDDLMTVFIQARDGDDRLTGDELVSMLALMIMAGLDTTRNLIGSAVLALLDHPEQRRLLMSDPGLVPGAVEEFLRYDGALTVGLFRFAKEDMEFAGTRLPAGAPVVAALQGANRDPRRFTDPDRLDITRDGPRHVGFGHGLHNCLGAALARVEAAVAIPAIFERFPRLELAVPRSEVTYSENWLLRGLASLPVHLHGTGADGGKGGAR</sequence>
<comment type="similarity">
    <text evidence="1 2">Belongs to the cytochrome P450 family.</text>
</comment>
<keyword evidence="2" id="KW-0560">Oxidoreductase</keyword>
<evidence type="ECO:0000313" key="3">
    <source>
        <dbReference type="EMBL" id="MDT0453983.1"/>
    </source>
</evidence>
<evidence type="ECO:0000256" key="2">
    <source>
        <dbReference type="RuleBase" id="RU000461"/>
    </source>
</evidence>
<accession>A0ABU2SYA6</accession>
<comment type="caution">
    <text evidence="3">The sequence shown here is derived from an EMBL/GenBank/DDBJ whole genome shotgun (WGS) entry which is preliminary data.</text>
</comment>
<gene>
    <name evidence="3" type="ORF">RM609_33630</name>
</gene>
<name>A0ABU2SYA6_9ACTN</name>